<protein>
    <recommendedName>
        <fullName evidence="1">F-box domain-containing protein</fullName>
    </recommendedName>
</protein>
<dbReference type="PANTHER" id="PTHR31293">
    <property type="entry name" value="RNI-LIKE SUPERFAMILY PROTEIN"/>
    <property type="match status" value="1"/>
</dbReference>
<accession>R0F2B3</accession>
<dbReference type="InterPro" id="IPR055411">
    <property type="entry name" value="LRR_FXL15/At3g58940/PEG3-like"/>
</dbReference>
<dbReference type="SUPFAM" id="SSF81383">
    <property type="entry name" value="F-box domain"/>
    <property type="match status" value="1"/>
</dbReference>
<dbReference type="PROSITE" id="PS50181">
    <property type="entry name" value="FBOX"/>
    <property type="match status" value="1"/>
</dbReference>
<feature type="domain" description="F-box" evidence="1">
    <location>
        <begin position="14"/>
        <end position="62"/>
    </location>
</feature>
<dbReference type="InterPro" id="IPR006566">
    <property type="entry name" value="FBD"/>
</dbReference>
<dbReference type="Gene3D" id="1.20.1280.50">
    <property type="match status" value="1"/>
</dbReference>
<dbReference type="STRING" id="81985.R0F2B3"/>
<dbReference type="eggNOG" id="ENOG502RRQ4">
    <property type="taxonomic scope" value="Eukaryota"/>
</dbReference>
<sequence>MKSKKKKNVVDGSRDIISGLPYAMLCHILSFLPTKEAASTTALSKRWKPLLAFVPNLDFDDSIYFYPREISWTVSWLLQAKAKSPLNRFQVKCKDVVDQYWVLEWIQKVLKRGVLDIDLRIPTSLGYCSRSNFYPLPSKIFMSKTLVRLKIEFEDGVNFSVDGDVSLPKLKILYLDYFQTDTITFNKLVSGCHVLEELVLVNLKWNWNYLDPMPGYLTFMADRYREVSFDSLVEASVGLRLTPDQIVHVTCSSEDNLEPEDEINLKNLLMGICNVKILFLSCDTLKVLNYCSETIPVFNSLMQLTVEPCVEWESLSALLKNCPNLETLIFQGLQHIFGDKCEDEDGCLCKCPDDSLGTVVRNCLVSSPVKVLKILKFRENCDIDEIEEQIEHVKHFLETMPNLENVTLYYNTPDGEDVMKVCKQLQKIRRVASAKCNVQIISDNLSLSSTI</sequence>
<dbReference type="CDD" id="cd22160">
    <property type="entry name" value="F-box_AtFBL13-like"/>
    <property type="match status" value="1"/>
</dbReference>
<dbReference type="InterPro" id="IPR001810">
    <property type="entry name" value="F-box_dom"/>
</dbReference>
<reference evidence="3" key="1">
    <citation type="journal article" date="2013" name="Nat. Genet.">
        <title>The Capsella rubella genome and the genomic consequences of rapid mating system evolution.</title>
        <authorList>
            <person name="Slotte T."/>
            <person name="Hazzouri K.M."/>
            <person name="Agren J.A."/>
            <person name="Koenig D."/>
            <person name="Maumus F."/>
            <person name="Guo Y.L."/>
            <person name="Steige K."/>
            <person name="Platts A.E."/>
            <person name="Escobar J.S."/>
            <person name="Newman L.K."/>
            <person name="Wang W."/>
            <person name="Mandakova T."/>
            <person name="Vello E."/>
            <person name="Smith L.M."/>
            <person name="Henz S.R."/>
            <person name="Steffen J."/>
            <person name="Takuno S."/>
            <person name="Brandvain Y."/>
            <person name="Coop G."/>
            <person name="Andolfatto P."/>
            <person name="Hu T.T."/>
            <person name="Blanchette M."/>
            <person name="Clark R.M."/>
            <person name="Quesneville H."/>
            <person name="Nordborg M."/>
            <person name="Gaut B.S."/>
            <person name="Lysak M.A."/>
            <person name="Jenkins J."/>
            <person name="Grimwood J."/>
            <person name="Chapman J."/>
            <person name="Prochnik S."/>
            <person name="Shu S."/>
            <person name="Rokhsar D."/>
            <person name="Schmutz J."/>
            <person name="Weigel D."/>
            <person name="Wright S.I."/>
        </authorList>
    </citation>
    <scope>NUCLEOTIDE SEQUENCE [LARGE SCALE GENOMIC DNA]</scope>
    <source>
        <strain evidence="3">cv. Monte Gargano</strain>
    </source>
</reference>
<dbReference type="SUPFAM" id="SSF52047">
    <property type="entry name" value="RNI-like"/>
    <property type="match status" value="1"/>
</dbReference>
<evidence type="ECO:0000313" key="2">
    <source>
        <dbReference type="EMBL" id="EOA15802.1"/>
    </source>
</evidence>
<keyword evidence="3" id="KW-1185">Reference proteome</keyword>
<evidence type="ECO:0000259" key="1">
    <source>
        <dbReference type="PROSITE" id="PS50181"/>
    </source>
</evidence>
<gene>
    <name evidence="2" type="ORF">CARUB_v10007308mg</name>
</gene>
<dbReference type="Proteomes" id="UP000029121">
    <property type="component" value="Unassembled WGS sequence"/>
</dbReference>
<dbReference type="InterPro" id="IPR032675">
    <property type="entry name" value="LRR_dom_sf"/>
</dbReference>
<dbReference type="InterPro" id="IPR036047">
    <property type="entry name" value="F-box-like_dom_sf"/>
</dbReference>
<dbReference type="InterPro" id="IPR053781">
    <property type="entry name" value="F-box_AtFBL13-like"/>
</dbReference>
<dbReference type="Pfam" id="PF00646">
    <property type="entry name" value="F-box"/>
    <property type="match status" value="1"/>
</dbReference>
<dbReference type="SMART" id="SM00579">
    <property type="entry name" value="FBD"/>
    <property type="match status" value="1"/>
</dbReference>
<dbReference type="Gene3D" id="3.80.10.10">
    <property type="entry name" value="Ribonuclease Inhibitor"/>
    <property type="match status" value="1"/>
</dbReference>
<dbReference type="InterPro" id="IPR055294">
    <property type="entry name" value="FBL60-like"/>
</dbReference>
<dbReference type="PANTHER" id="PTHR31293:SF12">
    <property type="entry name" value="RNI-LIKE SUPERFAMILY PROTEIN"/>
    <property type="match status" value="1"/>
</dbReference>
<dbReference type="EMBL" id="KB870811">
    <property type="protein sequence ID" value="EOA15802.1"/>
    <property type="molecule type" value="Genomic_DNA"/>
</dbReference>
<organism evidence="2 3">
    <name type="scientific">Capsella rubella</name>
    <dbReference type="NCBI Taxonomy" id="81985"/>
    <lineage>
        <taxon>Eukaryota</taxon>
        <taxon>Viridiplantae</taxon>
        <taxon>Streptophyta</taxon>
        <taxon>Embryophyta</taxon>
        <taxon>Tracheophyta</taxon>
        <taxon>Spermatophyta</taxon>
        <taxon>Magnoliopsida</taxon>
        <taxon>eudicotyledons</taxon>
        <taxon>Gunneridae</taxon>
        <taxon>Pentapetalae</taxon>
        <taxon>rosids</taxon>
        <taxon>malvids</taxon>
        <taxon>Brassicales</taxon>
        <taxon>Brassicaceae</taxon>
        <taxon>Camelineae</taxon>
        <taxon>Capsella</taxon>
    </lineage>
</organism>
<dbReference type="AlphaFoldDB" id="R0F2B3"/>
<proteinExistence type="predicted"/>
<evidence type="ECO:0000313" key="3">
    <source>
        <dbReference type="Proteomes" id="UP000029121"/>
    </source>
</evidence>
<name>R0F2B3_9BRAS</name>
<dbReference type="Pfam" id="PF24758">
    <property type="entry name" value="LRR_At5g56370"/>
    <property type="match status" value="1"/>
</dbReference>